<proteinExistence type="predicted"/>
<comment type="caution">
    <text evidence="2">The sequence shown here is derived from an EMBL/GenBank/DDBJ whole genome shotgun (WGS) entry which is preliminary data.</text>
</comment>
<gene>
    <name evidence="2" type="ORF">GCM10007350_27640</name>
</gene>
<evidence type="ECO:0000313" key="3">
    <source>
        <dbReference type="Proteomes" id="UP000604737"/>
    </source>
</evidence>
<dbReference type="InterPro" id="IPR017926">
    <property type="entry name" value="GATASE"/>
</dbReference>
<dbReference type="PANTHER" id="PTHR42695">
    <property type="entry name" value="GLUTAMINE AMIDOTRANSFERASE YLR126C-RELATED"/>
    <property type="match status" value="1"/>
</dbReference>
<dbReference type="RefSeq" id="WP_189461484.1">
    <property type="nucleotide sequence ID" value="NZ_BMYO01000007.1"/>
</dbReference>
<sequence length="238" mass="24997">MKSVLAIRHVHFEDLGTLEAVFAARGFHVEYVDATTARLAAIDPLAPDLLVVLGGPIGAYDETVYPFVSDELKLIGARLDAGKPILGICLGAQLMARALGAKVYALGVKEIGFGPLSLSDAGIASPLAALNGVPVLHWHGDQFDIPHGGTHLASTSIGANQAFAYGPQALGLQFHLEADAARIEQWLVGHAAELGSVGIDPRVLRSQAQQHGPALARVARQVVEQWLDVVTATQTSPA</sequence>
<dbReference type="Proteomes" id="UP000604737">
    <property type="component" value="Unassembled WGS sequence"/>
</dbReference>
<dbReference type="SUPFAM" id="SSF52317">
    <property type="entry name" value="Class I glutamine amidotransferase-like"/>
    <property type="match status" value="1"/>
</dbReference>
<dbReference type="PROSITE" id="PS51273">
    <property type="entry name" value="GATASE_TYPE_1"/>
    <property type="match status" value="1"/>
</dbReference>
<dbReference type="Pfam" id="PF00117">
    <property type="entry name" value="GATase"/>
    <property type="match status" value="1"/>
</dbReference>
<protein>
    <submittedName>
        <fullName evidence="2">GMP synthase</fullName>
    </submittedName>
</protein>
<keyword evidence="3" id="KW-1185">Reference proteome</keyword>
<dbReference type="CDD" id="cd01741">
    <property type="entry name" value="GATase1_1"/>
    <property type="match status" value="1"/>
</dbReference>
<evidence type="ECO:0000259" key="1">
    <source>
        <dbReference type="Pfam" id="PF00117"/>
    </source>
</evidence>
<feature type="domain" description="Glutamine amidotransferase" evidence="1">
    <location>
        <begin position="21"/>
        <end position="180"/>
    </location>
</feature>
<reference evidence="3" key="1">
    <citation type="journal article" date="2019" name="Int. J. Syst. Evol. Microbiol.">
        <title>The Global Catalogue of Microorganisms (GCM) 10K type strain sequencing project: providing services to taxonomists for standard genome sequencing and annotation.</title>
        <authorList>
            <consortium name="The Broad Institute Genomics Platform"/>
            <consortium name="The Broad Institute Genome Sequencing Center for Infectious Disease"/>
            <person name="Wu L."/>
            <person name="Ma J."/>
        </authorList>
    </citation>
    <scope>NUCLEOTIDE SEQUENCE [LARGE SCALE GENOMIC DNA]</scope>
    <source>
        <strain evidence="3">KCTC 23701</strain>
    </source>
</reference>
<organism evidence="2 3">
    <name type="scientific">Jeongeupia chitinilytica</name>
    <dbReference type="NCBI Taxonomy" id="1041641"/>
    <lineage>
        <taxon>Bacteria</taxon>
        <taxon>Pseudomonadati</taxon>
        <taxon>Pseudomonadota</taxon>
        <taxon>Betaproteobacteria</taxon>
        <taxon>Neisseriales</taxon>
        <taxon>Chitinibacteraceae</taxon>
        <taxon>Jeongeupia</taxon>
    </lineage>
</organism>
<dbReference type="NCBIfam" id="NF005458">
    <property type="entry name" value="PRK07053.1"/>
    <property type="match status" value="1"/>
</dbReference>
<dbReference type="EMBL" id="BMYO01000007">
    <property type="protein sequence ID" value="GHD66046.1"/>
    <property type="molecule type" value="Genomic_DNA"/>
</dbReference>
<dbReference type="Gene3D" id="3.40.50.880">
    <property type="match status" value="1"/>
</dbReference>
<dbReference type="PANTHER" id="PTHR42695:SF5">
    <property type="entry name" value="GLUTAMINE AMIDOTRANSFERASE YLR126C-RELATED"/>
    <property type="match status" value="1"/>
</dbReference>
<evidence type="ECO:0000313" key="2">
    <source>
        <dbReference type="EMBL" id="GHD66046.1"/>
    </source>
</evidence>
<name>A0ABQ3H3R9_9NEIS</name>
<dbReference type="InterPro" id="IPR029062">
    <property type="entry name" value="Class_I_gatase-like"/>
</dbReference>
<accession>A0ABQ3H3R9</accession>
<dbReference type="InterPro" id="IPR044992">
    <property type="entry name" value="ChyE-like"/>
</dbReference>